<keyword evidence="1" id="KW-0472">Membrane</keyword>
<accession>A0A7U3VSJ9</accession>
<proteinExistence type="predicted"/>
<dbReference type="AlphaFoldDB" id="A0A7U3VSJ9"/>
<evidence type="ECO:0000256" key="1">
    <source>
        <dbReference type="SAM" id="Phobius"/>
    </source>
</evidence>
<feature type="transmembrane region" description="Helical" evidence="1">
    <location>
        <begin position="94"/>
        <end position="111"/>
    </location>
</feature>
<sequence>MTASPPPAVRAFFLVNEGLAFLLEVVALGLLAWWGSTRGLGWAGSLALAVAAPLGAAVLWGMFAIPYAAQLGVKAGVFGAAALALLVLGHRSPFLWFTVAVVLNTALASYHRTRSRRAGDRLT</sequence>
<reference evidence="2 3" key="3">
    <citation type="journal article" date="2011" name="Nat. Chem. Biol.">
        <title>Reveromycin A biosynthesis uses RevG and RevJ for stereospecific spiroacetal formation.</title>
        <authorList>
            <person name="Takahashi S."/>
            <person name="Toyoda A."/>
            <person name="Sekiyama Y."/>
            <person name="Takagi H."/>
            <person name="Nogawa T."/>
            <person name="Uramoto M."/>
            <person name="Suzuki R."/>
            <person name="Koshino H."/>
            <person name="Kumano T."/>
            <person name="Panthee S."/>
            <person name="Dairi T."/>
            <person name="Ishikawa J."/>
            <person name="Ikeda H."/>
            <person name="Sakaki Y."/>
            <person name="Osada H."/>
        </authorList>
    </citation>
    <scope>NUCLEOTIDE SEQUENCE [LARGE SCALE GENOMIC DNA]</scope>
    <source>
        <strain evidence="2 3">SN-593</strain>
    </source>
</reference>
<feature type="transmembrane region" description="Helical" evidence="1">
    <location>
        <begin position="12"/>
        <end position="34"/>
    </location>
</feature>
<protein>
    <recommendedName>
        <fullName evidence="4">DUF2568 domain-containing protein</fullName>
    </recommendedName>
</protein>
<reference evidence="2 3" key="1">
    <citation type="journal article" date="2010" name="J. Bacteriol.">
        <title>Biochemical characterization of a novel indole prenyltransferase from Streptomyces sp. SN-593.</title>
        <authorList>
            <person name="Takahashi S."/>
            <person name="Takagi H."/>
            <person name="Toyoda A."/>
            <person name="Uramoto M."/>
            <person name="Nogawa T."/>
            <person name="Ueki M."/>
            <person name="Sakaki Y."/>
            <person name="Osada H."/>
        </authorList>
    </citation>
    <scope>NUCLEOTIDE SEQUENCE [LARGE SCALE GENOMIC DNA]</scope>
    <source>
        <strain evidence="2 3">SN-593</strain>
    </source>
</reference>
<organism evidence="2 3">
    <name type="scientific">Actinacidiphila reveromycinica</name>
    <dbReference type="NCBI Taxonomy" id="659352"/>
    <lineage>
        <taxon>Bacteria</taxon>
        <taxon>Bacillati</taxon>
        <taxon>Actinomycetota</taxon>
        <taxon>Actinomycetes</taxon>
        <taxon>Kitasatosporales</taxon>
        <taxon>Streptomycetaceae</taxon>
        <taxon>Actinacidiphila</taxon>
    </lineage>
</organism>
<dbReference type="RefSeq" id="WP_202237686.1">
    <property type="nucleotide sequence ID" value="NZ_AP018365.1"/>
</dbReference>
<dbReference type="Pfam" id="PF10823">
    <property type="entry name" value="DUF2568"/>
    <property type="match status" value="1"/>
</dbReference>
<dbReference type="InterPro" id="IPR021214">
    <property type="entry name" value="DUF2568"/>
</dbReference>
<name>A0A7U3VSJ9_9ACTN</name>
<reference evidence="2 3" key="4">
    <citation type="journal article" date="2020" name="Sci. Rep.">
        <title>beta-carboline chemical signals induce reveromycin production through a LuxR family regulator in Streptomyces sp. SN-593.</title>
        <authorList>
            <person name="Panthee S."/>
            <person name="Kito N."/>
            <person name="Hayashi T."/>
            <person name="Shimizu T."/>
            <person name="Ishikawa J."/>
            <person name="Hamamoto H."/>
            <person name="Osada H."/>
            <person name="Takahashi S."/>
        </authorList>
    </citation>
    <scope>NUCLEOTIDE SEQUENCE [LARGE SCALE GENOMIC DNA]</scope>
    <source>
        <strain evidence="2 3">SN-593</strain>
    </source>
</reference>
<evidence type="ECO:0008006" key="4">
    <source>
        <dbReference type="Google" id="ProtNLM"/>
    </source>
</evidence>
<evidence type="ECO:0000313" key="3">
    <source>
        <dbReference type="Proteomes" id="UP000595703"/>
    </source>
</evidence>
<dbReference type="Proteomes" id="UP000595703">
    <property type="component" value="Chromosome"/>
</dbReference>
<dbReference type="KEGG" id="arev:RVR_9391"/>
<gene>
    <name evidence="2" type="ORF">RVR_9391</name>
</gene>
<keyword evidence="3" id="KW-1185">Reference proteome</keyword>
<dbReference type="EMBL" id="AP018365">
    <property type="protein sequence ID" value="BBB01810.1"/>
    <property type="molecule type" value="Genomic_DNA"/>
</dbReference>
<keyword evidence="1" id="KW-0812">Transmembrane</keyword>
<feature type="transmembrane region" description="Helical" evidence="1">
    <location>
        <begin position="71"/>
        <end position="88"/>
    </location>
</feature>
<reference evidence="2 3" key="2">
    <citation type="journal article" date="2011" name="J. Antibiot.">
        <title>Furaquinocins I and J: novel polyketide isoprenoid hybrid compounds from Streptomyces reveromyceticus SN-593.</title>
        <authorList>
            <person name="Panthee S."/>
            <person name="Takahashi S."/>
            <person name="Takagi H."/>
            <person name="Nogawa T."/>
            <person name="Oowada E."/>
            <person name="Uramoto M."/>
            <person name="Osada H."/>
        </authorList>
    </citation>
    <scope>NUCLEOTIDE SEQUENCE [LARGE SCALE GENOMIC DNA]</scope>
    <source>
        <strain evidence="2 3">SN-593</strain>
    </source>
</reference>
<evidence type="ECO:0000313" key="2">
    <source>
        <dbReference type="EMBL" id="BBB01810.1"/>
    </source>
</evidence>
<keyword evidence="1" id="KW-1133">Transmembrane helix</keyword>
<feature type="transmembrane region" description="Helical" evidence="1">
    <location>
        <begin position="40"/>
        <end position="64"/>
    </location>
</feature>